<dbReference type="Proteomes" id="UP000327157">
    <property type="component" value="Chromosome 6"/>
</dbReference>
<feature type="transmembrane region" description="Helical" evidence="1">
    <location>
        <begin position="6"/>
        <end position="27"/>
    </location>
</feature>
<keyword evidence="3" id="KW-1185">Reference proteome</keyword>
<protein>
    <submittedName>
        <fullName evidence="2">Uncharacterized protein</fullName>
    </submittedName>
</protein>
<gene>
    <name evidence="2" type="ORF">D8674_029163</name>
</gene>
<organism evidence="2 3">
    <name type="scientific">Pyrus ussuriensis x Pyrus communis</name>
    <dbReference type="NCBI Taxonomy" id="2448454"/>
    <lineage>
        <taxon>Eukaryota</taxon>
        <taxon>Viridiplantae</taxon>
        <taxon>Streptophyta</taxon>
        <taxon>Embryophyta</taxon>
        <taxon>Tracheophyta</taxon>
        <taxon>Spermatophyta</taxon>
        <taxon>Magnoliopsida</taxon>
        <taxon>eudicotyledons</taxon>
        <taxon>Gunneridae</taxon>
        <taxon>Pentapetalae</taxon>
        <taxon>rosids</taxon>
        <taxon>fabids</taxon>
        <taxon>Rosales</taxon>
        <taxon>Rosaceae</taxon>
        <taxon>Amygdaloideae</taxon>
        <taxon>Maleae</taxon>
        <taxon>Pyrus</taxon>
    </lineage>
</organism>
<feature type="transmembrane region" description="Helical" evidence="1">
    <location>
        <begin position="48"/>
        <end position="68"/>
    </location>
</feature>
<proteinExistence type="predicted"/>
<keyword evidence="1" id="KW-1133">Transmembrane helix</keyword>
<reference evidence="2 3" key="3">
    <citation type="submission" date="2019-11" db="EMBL/GenBank/DDBJ databases">
        <title>A de novo genome assembly of a pear dwarfing rootstock.</title>
        <authorList>
            <person name="Wang F."/>
            <person name="Wang J."/>
            <person name="Li S."/>
            <person name="Zhang Y."/>
            <person name="Fang M."/>
            <person name="Ma L."/>
            <person name="Zhao Y."/>
            <person name="Jiang S."/>
        </authorList>
    </citation>
    <scope>NUCLEOTIDE SEQUENCE [LARGE SCALE GENOMIC DNA]</scope>
    <source>
        <strain evidence="2">S2</strain>
        <tissue evidence="2">Leaf</tissue>
    </source>
</reference>
<keyword evidence="1" id="KW-0812">Transmembrane</keyword>
<comment type="caution">
    <text evidence="2">The sequence shown here is derived from an EMBL/GenBank/DDBJ whole genome shotgun (WGS) entry which is preliminary data.</text>
</comment>
<reference evidence="2 3" key="1">
    <citation type="submission" date="2019-09" db="EMBL/GenBank/DDBJ databases">
        <authorList>
            <person name="Ou C."/>
        </authorList>
    </citation>
    <scope>NUCLEOTIDE SEQUENCE [LARGE SCALE GENOMIC DNA]</scope>
    <source>
        <strain evidence="2">S2</strain>
        <tissue evidence="2">Leaf</tissue>
    </source>
</reference>
<reference evidence="3" key="2">
    <citation type="submission" date="2019-10" db="EMBL/GenBank/DDBJ databases">
        <title>A de novo genome assembly of a pear dwarfing rootstock.</title>
        <authorList>
            <person name="Wang F."/>
            <person name="Wang J."/>
            <person name="Li S."/>
            <person name="Zhang Y."/>
            <person name="Fang M."/>
            <person name="Ma L."/>
            <person name="Zhao Y."/>
            <person name="Jiang S."/>
        </authorList>
    </citation>
    <scope>NUCLEOTIDE SEQUENCE [LARGE SCALE GENOMIC DNA]</scope>
</reference>
<name>A0A5N5HYB9_9ROSA</name>
<evidence type="ECO:0000256" key="1">
    <source>
        <dbReference type="SAM" id="Phobius"/>
    </source>
</evidence>
<evidence type="ECO:0000313" key="3">
    <source>
        <dbReference type="Proteomes" id="UP000327157"/>
    </source>
</evidence>
<dbReference type="AlphaFoldDB" id="A0A5N5HYB9"/>
<accession>A0A5N5HYB9</accession>
<evidence type="ECO:0000313" key="2">
    <source>
        <dbReference type="EMBL" id="KAB2632916.1"/>
    </source>
</evidence>
<keyword evidence="1" id="KW-0472">Membrane</keyword>
<sequence>MGVALAVVAFMEVVGVAMEAGGMLMPIQRNSGLVVTMGFTAQMGLKALLLHLVPSINLLGIILAFLALHQQLIGVLSILPINTPHLSLHPPR</sequence>
<dbReference type="EMBL" id="SMOL01000120">
    <property type="protein sequence ID" value="KAB2632916.1"/>
    <property type="molecule type" value="Genomic_DNA"/>
</dbReference>